<dbReference type="Gene3D" id="3.40.190.10">
    <property type="entry name" value="Periplasmic binding protein-like II"/>
    <property type="match status" value="2"/>
</dbReference>
<dbReference type="PANTHER" id="PTHR35936:SF17">
    <property type="entry name" value="ARGININE-BINDING EXTRACELLULAR PROTEIN ARTP"/>
    <property type="match status" value="1"/>
</dbReference>
<evidence type="ECO:0000259" key="7">
    <source>
        <dbReference type="SMART" id="SM00079"/>
    </source>
</evidence>
<dbReference type="CDD" id="cd13702">
    <property type="entry name" value="PBP2_mlr5654_like"/>
    <property type="match status" value="1"/>
</dbReference>
<comment type="subcellular location">
    <subcellularLocation>
        <location evidence="1">Cell envelope</location>
    </subcellularLocation>
</comment>
<dbReference type="RefSeq" id="WP_320263806.1">
    <property type="nucleotide sequence ID" value="NZ_JAVIIX010000012.1"/>
</dbReference>
<dbReference type="InterPro" id="IPR001638">
    <property type="entry name" value="Solute-binding_3/MltF_N"/>
</dbReference>
<comment type="similarity">
    <text evidence="2 4">Belongs to the bacterial solute-binding protein 3 family.</text>
</comment>
<evidence type="ECO:0000313" key="9">
    <source>
        <dbReference type="Proteomes" id="UP001271780"/>
    </source>
</evidence>
<organism evidence="8 9">
    <name type="scientific">Mesorhizobium dulcispinae</name>
    <dbReference type="NCBI Taxonomy" id="3072316"/>
    <lineage>
        <taxon>Bacteria</taxon>
        <taxon>Pseudomonadati</taxon>
        <taxon>Pseudomonadota</taxon>
        <taxon>Alphaproteobacteria</taxon>
        <taxon>Hyphomicrobiales</taxon>
        <taxon>Phyllobacteriaceae</taxon>
        <taxon>Mesorhizobium</taxon>
    </lineage>
</organism>
<sequence length="255" mass="27299">MQISRWIVSAAAAAMLALGAGSAIAAEKIKIGTEGAYPPFNTITPDGKVEGFDIDIANALCAQMKVECEIVTQDWDGIIPALQAKKFDAIIASMSITEERKKQVAFTHKYYTTPLSLVALKDSDIASTEPAALAGKTVGAQASTTQANYAQDVYAKAGAEAKLYPTQEEAVTDLLNGRLDAVISDKFVLVDWMKKASDGCCKLVGDVKGTETEAGIAVRLEDTALRDRLNAAIDAIVADGTYKKIQAKYFDFDIY</sequence>
<dbReference type="SMART" id="SM00079">
    <property type="entry name" value="PBPe"/>
    <property type="match status" value="1"/>
</dbReference>
<dbReference type="Proteomes" id="UP001271780">
    <property type="component" value="Unassembled WGS sequence"/>
</dbReference>
<evidence type="ECO:0000313" key="8">
    <source>
        <dbReference type="EMBL" id="MDX8474526.1"/>
    </source>
</evidence>
<evidence type="ECO:0000256" key="4">
    <source>
        <dbReference type="RuleBase" id="RU003744"/>
    </source>
</evidence>
<evidence type="ECO:0000256" key="3">
    <source>
        <dbReference type="ARBA" id="ARBA00022729"/>
    </source>
</evidence>
<keyword evidence="3 5" id="KW-0732">Signal</keyword>
<proteinExistence type="inferred from homology"/>
<protein>
    <submittedName>
        <fullName evidence="8">ABC transporter substrate-binding protein</fullName>
    </submittedName>
</protein>
<name>A0ABU4XIC6_9HYPH</name>
<dbReference type="SUPFAM" id="SSF53850">
    <property type="entry name" value="Periplasmic binding protein-like II"/>
    <property type="match status" value="1"/>
</dbReference>
<dbReference type="EMBL" id="JAVIIZ010000013">
    <property type="protein sequence ID" value="MDX8474526.1"/>
    <property type="molecule type" value="Genomic_DNA"/>
</dbReference>
<feature type="signal peptide" evidence="5">
    <location>
        <begin position="1"/>
        <end position="25"/>
    </location>
</feature>
<dbReference type="PANTHER" id="PTHR35936">
    <property type="entry name" value="MEMBRANE-BOUND LYTIC MUREIN TRANSGLYCOSYLASE F"/>
    <property type="match status" value="1"/>
</dbReference>
<accession>A0ABU4XIC6</accession>
<dbReference type="InterPro" id="IPR001320">
    <property type="entry name" value="Iontro_rcpt_C"/>
</dbReference>
<dbReference type="PROSITE" id="PS01039">
    <property type="entry name" value="SBP_BACTERIAL_3"/>
    <property type="match status" value="1"/>
</dbReference>
<dbReference type="SMART" id="SM00062">
    <property type="entry name" value="PBPb"/>
    <property type="match status" value="1"/>
</dbReference>
<evidence type="ECO:0000256" key="5">
    <source>
        <dbReference type="SAM" id="SignalP"/>
    </source>
</evidence>
<feature type="chain" id="PRO_5046865920" evidence="5">
    <location>
        <begin position="26"/>
        <end position="255"/>
    </location>
</feature>
<evidence type="ECO:0000259" key="6">
    <source>
        <dbReference type="SMART" id="SM00062"/>
    </source>
</evidence>
<keyword evidence="9" id="KW-1185">Reference proteome</keyword>
<comment type="caution">
    <text evidence="8">The sequence shown here is derived from an EMBL/GenBank/DDBJ whole genome shotgun (WGS) entry which is preliminary data.</text>
</comment>
<evidence type="ECO:0000256" key="1">
    <source>
        <dbReference type="ARBA" id="ARBA00004196"/>
    </source>
</evidence>
<reference evidence="8 9" key="1">
    <citation type="submission" date="2023-08" db="EMBL/GenBank/DDBJ databases">
        <title>Implementing the SeqCode for naming new Mesorhizobium species isolated from Vachellia karroo root nodules.</title>
        <authorList>
            <person name="Van Lill M."/>
        </authorList>
    </citation>
    <scope>NUCLEOTIDE SEQUENCE [LARGE SCALE GENOMIC DNA]</scope>
    <source>
        <strain evidence="8 9">VK23A</strain>
    </source>
</reference>
<feature type="domain" description="Solute-binding protein family 3/N-terminal" evidence="6">
    <location>
        <begin position="28"/>
        <end position="253"/>
    </location>
</feature>
<feature type="domain" description="Ionotropic glutamate receptor C-terminal" evidence="7">
    <location>
        <begin position="28"/>
        <end position="252"/>
    </location>
</feature>
<dbReference type="Pfam" id="PF00497">
    <property type="entry name" value="SBP_bac_3"/>
    <property type="match status" value="1"/>
</dbReference>
<dbReference type="InterPro" id="IPR018313">
    <property type="entry name" value="SBP_3_CS"/>
</dbReference>
<evidence type="ECO:0000256" key="2">
    <source>
        <dbReference type="ARBA" id="ARBA00010333"/>
    </source>
</evidence>
<gene>
    <name evidence="8" type="ORF">RFM27_20795</name>
</gene>